<reference evidence="4 5" key="1">
    <citation type="journal article" date="2011" name="Genome Biol.">
        <title>Genome sequence of the insect pathogenic fungus Cordyceps militaris, a valued traditional Chinese medicine.</title>
        <authorList>
            <person name="Zheng P."/>
            <person name="Xia Y."/>
            <person name="Xiao G."/>
            <person name="Xiong C."/>
            <person name="Hu X."/>
            <person name="Zhang S."/>
            <person name="Zheng H."/>
            <person name="Huang Y."/>
            <person name="Zhou Y."/>
            <person name="Wang S."/>
            <person name="Zhao G.P."/>
            <person name="Liu X."/>
            <person name="St Leger R.J."/>
            <person name="Wang C."/>
        </authorList>
    </citation>
    <scope>NUCLEOTIDE SEQUENCE [LARGE SCALE GENOMIC DNA]</scope>
    <source>
        <strain evidence="4 5">CM01</strain>
    </source>
</reference>
<feature type="compositionally biased region" description="Basic and acidic residues" evidence="2">
    <location>
        <begin position="468"/>
        <end position="497"/>
    </location>
</feature>
<feature type="compositionally biased region" description="Basic and acidic residues" evidence="2">
    <location>
        <begin position="188"/>
        <end position="198"/>
    </location>
</feature>
<dbReference type="GeneID" id="18168491"/>
<keyword evidence="1" id="KW-0539">Nucleus</keyword>
<dbReference type="RefSeq" id="XP_006671681.1">
    <property type="nucleotide sequence ID" value="XM_006671618.1"/>
</dbReference>
<dbReference type="VEuPathDB" id="FungiDB:CCM_06477"/>
<dbReference type="InterPro" id="IPR036864">
    <property type="entry name" value="Zn2-C6_fun-type_DNA-bd_sf"/>
</dbReference>
<dbReference type="KEGG" id="cmt:CCM_06477"/>
<dbReference type="PROSITE" id="PS50048">
    <property type="entry name" value="ZN2_CY6_FUNGAL_2"/>
    <property type="match status" value="1"/>
</dbReference>
<dbReference type="OMA" id="CKKTGND"/>
<feature type="domain" description="Zn(2)-C6 fungal-type" evidence="3">
    <location>
        <begin position="344"/>
        <end position="378"/>
    </location>
</feature>
<dbReference type="InParanoid" id="G3JMM1"/>
<dbReference type="GO" id="GO:0000981">
    <property type="term" value="F:DNA-binding transcription factor activity, RNA polymerase II-specific"/>
    <property type="evidence" value="ECO:0007669"/>
    <property type="project" value="InterPro"/>
</dbReference>
<dbReference type="Gene3D" id="4.10.240.10">
    <property type="entry name" value="Zn(2)-C6 fungal-type DNA-binding domain"/>
    <property type="match status" value="1"/>
</dbReference>
<dbReference type="SMART" id="SM00066">
    <property type="entry name" value="GAL4"/>
    <property type="match status" value="1"/>
</dbReference>
<feature type="compositionally biased region" description="Polar residues" evidence="2">
    <location>
        <begin position="201"/>
        <end position="211"/>
    </location>
</feature>
<sequence>MASQQSLTHHCATRYSVLAPRQPEILVIATPPQSRQRQLCCVIIAESLIESQAKAVPSHPLIVQLVIGEAIRRLSSLSLTILPVLAWNERGNYRVASQATTRILSLGRIPSDAHSDGPEAAATFSFWLEPSAGSGKTPVHPPASAFPLRCPECPSEDIHSMADDRYRRDYPQQVRPEDHSQSSPHSRSSIEEARHGPDTRGTMSASVTLPSIQDPHGGGYSGQPPGGRGYPPDPRYASPNGGNGFPPPGQGGHPPGYLPPLQPGSEHRSQAYPPEHRSSYYDDRRHPQYSDYPSDYYYRQQGPPPNGYPRDYRGAPPGSYPPDFGQGVGPQMAQAAPRQRTSIACRYCRKRKIRCSGYQSAPGGKCQNCARMNQECIFQPVSSSSSTAFVPLSAVQGGVPPGTQLFGAYGQPLAPNSVPGGHHYPPHHGGPPPPGGAYYGQPAQSPTETYASYGGDPREDPSMAAGKRSREAMDREEDWRRQAPRGAHDDDPRRRSPAEFSSKSSPGGGPSYYPTRHSPHTTTSSTAGPQSRSPGGNGSSGSSTPVRQPGVPVAQSQQAPTSKMSLSNLVDKNDIDKGMIDRLNRPRDGAGPPTRD</sequence>
<dbReference type="InterPro" id="IPR001138">
    <property type="entry name" value="Zn2Cys6_DnaBD"/>
</dbReference>
<feature type="compositionally biased region" description="Low complexity" evidence="2">
    <location>
        <begin position="289"/>
        <end position="300"/>
    </location>
</feature>
<feature type="compositionally biased region" description="Low complexity" evidence="2">
    <location>
        <begin position="501"/>
        <end position="545"/>
    </location>
</feature>
<evidence type="ECO:0000313" key="4">
    <source>
        <dbReference type="EMBL" id="EGX90057.1"/>
    </source>
</evidence>
<evidence type="ECO:0000256" key="2">
    <source>
        <dbReference type="SAM" id="MobiDB-lite"/>
    </source>
</evidence>
<organism evidence="4 5">
    <name type="scientific">Cordyceps militaris (strain CM01)</name>
    <name type="common">Caterpillar fungus</name>
    <dbReference type="NCBI Taxonomy" id="983644"/>
    <lineage>
        <taxon>Eukaryota</taxon>
        <taxon>Fungi</taxon>
        <taxon>Dikarya</taxon>
        <taxon>Ascomycota</taxon>
        <taxon>Pezizomycotina</taxon>
        <taxon>Sordariomycetes</taxon>
        <taxon>Hypocreomycetidae</taxon>
        <taxon>Hypocreales</taxon>
        <taxon>Cordycipitaceae</taxon>
        <taxon>Cordyceps</taxon>
    </lineage>
</organism>
<dbReference type="OrthoDB" id="5401558at2759"/>
<feature type="compositionally biased region" description="Gly residues" evidence="2">
    <location>
        <begin position="216"/>
        <end position="229"/>
    </location>
</feature>
<proteinExistence type="predicted"/>
<feature type="region of interest" description="Disordered" evidence="2">
    <location>
        <begin position="171"/>
        <end position="319"/>
    </location>
</feature>
<feature type="compositionally biased region" description="Basic and acidic residues" evidence="2">
    <location>
        <begin position="571"/>
        <end position="596"/>
    </location>
</feature>
<dbReference type="eggNOG" id="ENOG502S6QC">
    <property type="taxonomic scope" value="Eukaryota"/>
</dbReference>
<feature type="compositionally biased region" description="Basic and acidic residues" evidence="2">
    <location>
        <begin position="171"/>
        <end position="180"/>
    </location>
</feature>
<dbReference type="SUPFAM" id="SSF57701">
    <property type="entry name" value="Zn2/Cys6 DNA-binding domain"/>
    <property type="match status" value="1"/>
</dbReference>
<dbReference type="HOGENOM" id="CLU_029878_0_0_1"/>
<accession>G3JMM1</accession>
<dbReference type="GO" id="GO:0008270">
    <property type="term" value="F:zinc ion binding"/>
    <property type="evidence" value="ECO:0007669"/>
    <property type="project" value="InterPro"/>
</dbReference>
<dbReference type="EMBL" id="JH126403">
    <property type="protein sequence ID" value="EGX90057.1"/>
    <property type="molecule type" value="Genomic_DNA"/>
</dbReference>
<dbReference type="CDD" id="cd00067">
    <property type="entry name" value="GAL4"/>
    <property type="match status" value="1"/>
</dbReference>
<feature type="compositionally biased region" description="Basic and acidic residues" evidence="2">
    <location>
        <begin position="265"/>
        <end position="288"/>
    </location>
</feature>
<dbReference type="Proteomes" id="UP000001610">
    <property type="component" value="Unassembled WGS sequence"/>
</dbReference>
<feature type="compositionally biased region" description="Polar residues" evidence="2">
    <location>
        <begin position="554"/>
        <end position="570"/>
    </location>
</feature>
<evidence type="ECO:0000256" key="1">
    <source>
        <dbReference type="ARBA" id="ARBA00023242"/>
    </source>
</evidence>
<name>G3JMM1_CORMM</name>
<dbReference type="PROSITE" id="PS00463">
    <property type="entry name" value="ZN2_CY6_FUNGAL_1"/>
    <property type="match status" value="1"/>
</dbReference>
<dbReference type="AlphaFoldDB" id="G3JMM1"/>
<gene>
    <name evidence="4" type="ORF">CCM_06477</name>
</gene>
<feature type="region of interest" description="Disordered" evidence="2">
    <location>
        <begin position="408"/>
        <end position="596"/>
    </location>
</feature>
<protein>
    <submittedName>
        <fullName evidence="4">C6 transcription factor, putative</fullName>
    </submittedName>
</protein>
<evidence type="ECO:0000259" key="3">
    <source>
        <dbReference type="PROSITE" id="PS50048"/>
    </source>
</evidence>
<keyword evidence="5" id="KW-1185">Reference proteome</keyword>
<evidence type="ECO:0000313" key="5">
    <source>
        <dbReference type="Proteomes" id="UP000001610"/>
    </source>
</evidence>
<dbReference type="Pfam" id="PF00172">
    <property type="entry name" value="Zn_clus"/>
    <property type="match status" value="1"/>
</dbReference>